<dbReference type="EC" id="2.3.1.181" evidence="3"/>
<comment type="pathway">
    <text evidence="1">Protein modification; protein lipoylation via endogenous pathway; protein N(6)-(lipoyl)lysine from octanoyl-[acyl-carrier-protein]: step 1/2.</text>
</comment>
<dbReference type="PROSITE" id="PS51733">
    <property type="entry name" value="BPL_LPL_CATALYTIC"/>
    <property type="match status" value="1"/>
</dbReference>
<keyword evidence="7" id="KW-0436">Ligase</keyword>
<sequence length="260" mass="28908">MRLPPIQFHYLPRPISYLDGLNLQERIHATQLARRRDGQPYPDILLLLEHRPVFTAGRRQSSEDLASDRTRLMNLGADFVQTMRGGQYTYHGPGQIVGYPLLDLGRSKPAMGIRDYICRIQTCLKKHLKEEHGLEAVASDNTGVFLANDAKIASIGVQVRHRLTTHGFAMNITREARAWFDNVVACGLTDVKAVSIQSAAPQRPVTVMGEISGLAKRFGTAFDRDIEPFNLEADEEIGNALAEVHDAAVKAGPWSTEPRL</sequence>
<dbReference type="EMBL" id="KN880522">
    <property type="protein sequence ID" value="KIY67610.1"/>
    <property type="molecule type" value="Genomic_DNA"/>
</dbReference>
<dbReference type="InterPro" id="IPR045864">
    <property type="entry name" value="aa-tRNA-synth_II/BPL/LPL"/>
</dbReference>
<dbReference type="NCBIfam" id="TIGR00214">
    <property type="entry name" value="lipB"/>
    <property type="match status" value="1"/>
</dbReference>
<evidence type="ECO:0000256" key="1">
    <source>
        <dbReference type="ARBA" id="ARBA00004821"/>
    </source>
</evidence>
<feature type="domain" description="BPL/LPL catalytic" evidence="6">
    <location>
        <begin position="39"/>
        <end position="226"/>
    </location>
</feature>
<dbReference type="SUPFAM" id="SSF55681">
    <property type="entry name" value="Class II aaRS and biotin synthetases"/>
    <property type="match status" value="1"/>
</dbReference>
<name>A0A0D7BBI6_9AGAR</name>
<dbReference type="STRING" id="1314674.A0A0D7BBI6"/>
<proteinExistence type="inferred from homology"/>
<protein>
    <recommendedName>
        <fullName evidence="3">lipoyl(octanoyl) transferase</fullName>
        <ecNumber evidence="3">2.3.1.181</ecNumber>
    </recommendedName>
</protein>
<reference evidence="7 8" key="1">
    <citation type="journal article" date="2015" name="Fungal Genet. Biol.">
        <title>Evolution of novel wood decay mechanisms in Agaricales revealed by the genome sequences of Fistulina hepatica and Cylindrobasidium torrendii.</title>
        <authorList>
            <person name="Floudas D."/>
            <person name="Held B.W."/>
            <person name="Riley R."/>
            <person name="Nagy L.G."/>
            <person name="Koehler G."/>
            <person name="Ransdell A.S."/>
            <person name="Younus H."/>
            <person name="Chow J."/>
            <person name="Chiniquy J."/>
            <person name="Lipzen A."/>
            <person name="Tritt A."/>
            <person name="Sun H."/>
            <person name="Haridas S."/>
            <person name="LaButti K."/>
            <person name="Ohm R.A."/>
            <person name="Kues U."/>
            <person name="Blanchette R.A."/>
            <person name="Grigoriev I.V."/>
            <person name="Minto R.E."/>
            <person name="Hibbett D.S."/>
        </authorList>
    </citation>
    <scope>NUCLEOTIDE SEQUENCE [LARGE SCALE GENOMIC DNA]</scope>
    <source>
        <strain evidence="7 8">FP15055 ss-10</strain>
    </source>
</reference>
<dbReference type="Pfam" id="PF21948">
    <property type="entry name" value="LplA-B_cat"/>
    <property type="match status" value="1"/>
</dbReference>
<dbReference type="InterPro" id="IPR004143">
    <property type="entry name" value="BPL_LPL_catalytic"/>
</dbReference>
<keyword evidence="4" id="KW-0808">Transferase</keyword>
<dbReference type="InterPro" id="IPR020605">
    <property type="entry name" value="Octanoyltransferase_CS"/>
</dbReference>
<dbReference type="PANTHER" id="PTHR10993:SF7">
    <property type="entry name" value="LIPOYLTRANSFERASE 2, MITOCHONDRIAL-RELATED"/>
    <property type="match status" value="1"/>
</dbReference>
<evidence type="ECO:0000256" key="2">
    <source>
        <dbReference type="ARBA" id="ARBA00007907"/>
    </source>
</evidence>
<comment type="similarity">
    <text evidence="2">Belongs to the LipB family.</text>
</comment>
<dbReference type="AlphaFoldDB" id="A0A0D7BBI6"/>
<dbReference type="GO" id="GO:0016874">
    <property type="term" value="F:ligase activity"/>
    <property type="evidence" value="ECO:0007669"/>
    <property type="project" value="UniProtKB-KW"/>
</dbReference>
<accession>A0A0D7BBI6</accession>
<dbReference type="GO" id="GO:0009249">
    <property type="term" value="P:protein lipoylation"/>
    <property type="evidence" value="ECO:0007669"/>
    <property type="project" value="InterPro"/>
</dbReference>
<keyword evidence="8" id="KW-1185">Reference proteome</keyword>
<dbReference type="Proteomes" id="UP000054007">
    <property type="component" value="Unassembled WGS sequence"/>
</dbReference>
<evidence type="ECO:0000259" key="6">
    <source>
        <dbReference type="PROSITE" id="PS51733"/>
    </source>
</evidence>
<dbReference type="PANTHER" id="PTHR10993">
    <property type="entry name" value="OCTANOYLTRANSFERASE"/>
    <property type="match status" value="1"/>
</dbReference>
<evidence type="ECO:0000313" key="8">
    <source>
        <dbReference type="Proteomes" id="UP000054007"/>
    </source>
</evidence>
<evidence type="ECO:0000256" key="5">
    <source>
        <dbReference type="ARBA" id="ARBA00023315"/>
    </source>
</evidence>
<evidence type="ECO:0000256" key="3">
    <source>
        <dbReference type="ARBA" id="ARBA00012334"/>
    </source>
</evidence>
<organism evidence="7 8">
    <name type="scientific">Cylindrobasidium torrendii FP15055 ss-10</name>
    <dbReference type="NCBI Taxonomy" id="1314674"/>
    <lineage>
        <taxon>Eukaryota</taxon>
        <taxon>Fungi</taxon>
        <taxon>Dikarya</taxon>
        <taxon>Basidiomycota</taxon>
        <taxon>Agaricomycotina</taxon>
        <taxon>Agaricomycetes</taxon>
        <taxon>Agaricomycetidae</taxon>
        <taxon>Agaricales</taxon>
        <taxon>Marasmiineae</taxon>
        <taxon>Physalacriaceae</taxon>
        <taxon>Cylindrobasidium</taxon>
    </lineage>
</organism>
<dbReference type="UniPathway" id="UPA00538">
    <property type="reaction ID" value="UER00592"/>
</dbReference>
<keyword evidence="5" id="KW-0012">Acyltransferase</keyword>
<evidence type="ECO:0000256" key="4">
    <source>
        <dbReference type="ARBA" id="ARBA00022679"/>
    </source>
</evidence>
<dbReference type="InterPro" id="IPR000544">
    <property type="entry name" value="Octanoyltransferase"/>
</dbReference>
<dbReference type="PROSITE" id="PS01313">
    <property type="entry name" value="LIPB"/>
    <property type="match status" value="1"/>
</dbReference>
<dbReference type="OrthoDB" id="19908at2759"/>
<evidence type="ECO:0000313" key="7">
    <source>
        <dbReference type="EMBL" id="KIY67610.1"/>
    </source>
</evidence>
<dbReference type="GO" id="GO:0033819">
    <property type="term" value="F:lipoyl(octanoyl) transferase activity"/>
    <property type="evidence" value="ECO:0007669"/>
    <property type="project" value="UniProtKB-EC"/>
</dbReference>
<gene>
    <name evidence="7" type="ORF">CYLTODRAFT_422405</name>
</gene>
<dbReference type="Gene3D" id="3.30.930.10">
    <property type="entry name" value="Bira Bifunctional Protein, Domain 2"/>
    <property type="match status" value="1"/>
</dbReference>